<protein>
    <submittedName>
        <fullName evidence="2">Uncharacterized protein</fullName>
    </submittedName>
</protein>
<proteinExistence type="predicted"/>
<keyword evidence="3" id="KW-1185">Reference proteome</keyword>
<accession>A0ABP4V732</accession>
<feature type="compositionally biased region" description="Basic and acidic residues" evidence="1">
    <location>
        <begin position="16"/>
        <end position="34"/>
    </location>
</feature>
<reference evidence="3" key="1">
    <citation type="journal article" date="2019" name="Int. J. Syst. Evol. Microbiol.">
        <title>The Global Catalogue of Microorganisms (GCM) 10K type strain sequencing project: providing services to taxonomists for standard genome sequencing and annotation.</title>
        <authorList>
            <consortium name="The Broad Institute Genomics Platform"/>
            <consortium name="The Broad Institute Genome Sequencing Center for Infectious Disease"/>
            <person name="Wu L."/>
            <person name="Ma J."/>
        </authorList>
    </citation>
    <scope>NUCLEOTIDE SEQUENCE [LARGE SCALE GENOMIC DNA]</scope>
    <source>
        <strain evidence="3">JCM 14307</strain>
    </source>
</reference>
<dbReference type="Proteomes" id="UP001500280">
    <property type="component" value="Unassembled WGS sequence"/>
</dbReference>
<sequence length="104" mass="11037">MTHTEVVGPQDPGDDIDPRVSRRARQDGAERVDAVPEGAATERGTVDAHAAVVHQRRDAAGINEGGCRHMRGDLAATAAHGRVERLAPPSLDQLADIDADELID</sequence>
<feature type="region of interest" description="Disordered" evidence="1">
    <location>
        <begin position="1"/>
        <end position="48"/>
    </location>
</feature>
<evidence type="ECO:0000313" key="3">
    <source>
        <dbReference type="Proteomes" id="UP001500280"/>
    </source>
</evidence>
<gene>
    <name evidence="2" type="ORF">GCM10009745_80200</name>
</gene>
<name>A0ABP4V732_9ACTN</name>
<evidence type="ECO:0000256" key="1">
    <source>
        <dbReference type="SAM" id="MobiDB-lite"/>
    </source>
</evidence>
<dbReference type="EMBL" id="BAAANF010000031">
    <property type="protein sequence ID" value="GAA1719199.1"/>
    <property type="molecule type" value="Genomic_DNA"/>
</dbReference>
<comment type="caution">
    <text evidence="2">The sequence shown here is derived from an EMBL/GenBank/DDBJ whole genome shotgun (WGS) entry which is preliminary data.</text>
</comment>
<organism evidence="2 3">
    <name type="scientific">Kribbella yunnanensis</name>
    <dbReference type="NCBI Taxonomy" id="190194"/>
    <lineage>
        <taxon>Bacteria</taxon>
        <taxon>Bacillati</taxon>
        <taxon>Actinomycetota</taxon>
        <taxon>Actinomycetes</taxon>
        <taxon>Propionibacteriales</taxon>
        <taxon>Kribbellaceae</taxon>
        <taxon>Kribbella</taxon>
    </lineage>
</organism>
<evidence type="ECO:0000313" key="2">
    <source>
        <dbReference type="EMBL" id="GAA1719199.1"/>
    </source>
</evidence>